<name>A0ABY3PTM6_9CYAN</name>
<accession>A0ABY3PTM6</accession>
<dbReference type="Proteomes" id="UP001054846">
    <property type="component" value="Chromosome"/>
</dbReference>
<sequence length="261" mass="29541">MFKACVQAIQRGELIEREGRSDKEFHFQNWFKRRLEVLNLNFDSPGRNSYPDFRLVRFTEGFELKGLAYPGREADYDCNSQVPCGEHNGRQVYYVFGRYPVNPDGNRYPVLDLVLCHGSLLNADNTYVHKNKSFRGFGSYGDILVRDRKMYVAPTPFALAEGTAHRRTLIVPEGHQVDADLVEVGTFTRREVDQVVVAYSFDLRTNELATTQVANPNAGREHVFKAYRVAGDPTDAVTLRARNQILAGLGAADEALEDDED</sequence>
<dbReference type="EMBL" id="CP063845">
    <property type="protein sequence ID" value="UFP97103.1"/>
    <property type="molecule type" value="Genomic_DNA"/>
</dbReference>
<protein>
    <submittedName>
        <fullName evidence="1">Uncharacterized protein</fullName>
    </submittedName>
</protein>
<keyword evidence="2" id="KW-1185">Reference proteome</keyword>
<reference evidence="1 2" key="1">
    <citation type="journal article" date="2021" name="Genome Biol. Evol.">
        <title>Complete Genome Sequencing of a Novel Gloeobacter Species from a Waterfall Cave in Mexico.</title>
        <authorList>
            <person name="Saw J.H."/>
            <person name="Cardona T."/>
            <person name="Montejano G."/>
        </authorList>
    </citation>
    <scope>NUCLEOTIDE SEQUENCE [LARGE SCALE GENOMIC DNA]</scope>
    <source>
        <strain evidence="1">MG652769</strain>
    </source>
</reference>
<evidence type="ECO:0000313" key="1">
    <source>
        <dbReference type="EMBL" id="UFP97103.1"/>
    </source>
</evidence>
<evidence type="ECO:0000313" key="2">
    <source>
        <dbReference type="Proteomes" id="UP001054846"/>
    </source>
</evidence>
<gene>
    <name evidence="1" type="ORF">ISF26_23290</name>
</gene>
<proteinExistence type="predicted"/>
<organism evidence="1 2">
    <name type="scientific">Gloeobacter morelensis MG652769</name>
    <dbReference type="NCBI Taxonomy" id="2781736"/>
    <lineage>
        <taxon>Bacteria</taxon>
        <taxon>Bacillati</taxon>
        <taxon>Cyanobacteriota</taxon>
        <taxon>Cyanophyceae</taxon>
        <taxon>Gloeobacterales</taxon>
        <taxon>Gloeobacteraceae</taxon>
        <taxon>Gloeobacter</taxon>
        <taxon>Gloeobacter morelensis</taxon>
    </lineage>
</organism>